<accession>A0A427Y6X2</accession>
<dbReference type="Proteomes" id="UP000279236">
    <property type="component" value="Unassembled WGS sequence"/>
</dbReference>
<dbReference type="EMBL" id="RSCE01000002">
    <property type="protein sequence ID" value="RSH86814.1"/>
    <property type="molecule type" value="Genomic_DNA"/>
</dbReference>
<reference evidence="2 3" key="1">
    <citation type="submission" date="2018-11" db="EMBL/GenBank/DDBJ databases">
        <title>Genome sequence of Apiotrichum porosum DSM 27194.</title>
        <authorList>
            <person name="Aliyu H."/>
            <person name="Gorte O."/>
            <person name="Ochsenreither K."/>
        </authorList>
    </citation>
    <scope>NUCLEOTIDE SEQUENCE [LARGE SCALE GENOMIC DNA]</scope>
    <source>
        <strain evidence="2 3">DSM 27194</strain>
    </source>
</reference>
<sequence length="255" mass="28839">MTYDSINTPVDMRARVEDAEDEDDATAILSPVSINTINYIPALIAPNMNVRHTNKRRRGETESEENEDDEQDVTAASASKRGRTEEDVPVLTQHAAHFQQLQHPHPQVGALIHMWNMLPRLSPLQVNFLTALHIQVARYTQLAGERDRILSGNYNKDDPATSLPMTFAPPPFPELHTFWYHNDLATAVWSGVDNSLFHPIWPAPTPGLPWHIWVNTELGFLLNWTKGEEHMRHLAKMLVDDAANARLAPEPTPWG</sequence>
<feature type="region of interest" description="Disordered" evidence="1">
    <location>
        <begin position="1"/>
        <end position="21"/>
    </location>
</feature>
<feature type="compositionally biased region" description="Acidic residues" evidence="1">
    <location>
        <begin position="62"/>
        <end position="72"/>
    </location>
</feature>
<protein>
    <submittedName>
        <fullName evidence="2">Uncharacterized protein</fullName>
    </submittedName>
</protein>
<dbReference type="RefSeq" id="XP_028479599.1">
    <property type="nucleotide sequence ID" value="XM_028620627.1"/>
</dbReference>
<feature type="region of interest" description="Disordered" evidence="1">
    <location>
        <begin position="51"/>
        <end position="86"/>
    </location>
</feature>
<evidence type="ECO:0000313" key="2">
    <source>
        <dbReference type="EMBL" id="RSH86814.1"/>
    </source>
</evidence>
<dbReference type="AlphaFoldDB" id="A0A427Y6X2"/>
<dbReference type="GeneID" id="39589631"/>
<evidence type="ECO:0000256" key="1">
    <source>
        <dbReference type="SAM" id="MobiDB-lite"/>
    </source>
</evidence>
<name>A0A427Y6X2_9TREE</name>
<keyword evidence="3" id="KW-1185">Reference proteome</keyword>
<organism evidence="2 3">
    <name type="scientific">Apiotrichum porosum</name>
    <dbReference type="NCBI Taxonomy" id="105984"/>
    <lineage>
        <taxon>Eukaryota</taxon>
        <taxon>Fungi</taxon>
        <taxon>Dikarya</taxon>
        <taxon>Basidiomycota</taxon>
        <taxon>Agaricomycotina</taxon>
        <taxon>Tremellomycetes</taxon>
        <taxon>Trichosporonales</taxon>
        <taxon>Trichosporonaceae</taxon>
        <taxon>Apiotrichum</taxon>
    </lineage>
</organism>
<gene>
    <name evidence="2" type="ORF">EHS24_005088</name>
</gene>
<comment type="caution">
    <text evidence="2">The sequence shown here is derived from an EMBL/GenBank/DDBJ whole genome shotgun (WGS) entry which is preliminary data.</text>
</comment>
<proteinExistence type="predicted"/>
<evidence type="ECO:0000313" key="3">
    <source>
        <dbReference type="Proteomes" id="UP000279236"/>
    </source>
</evidence>